<reference evidence="8" key="1">
    <citation type="submission" date="2019-11" db="EMBL/GenBank/DDBJ databases">
        <title>Microbial mats filling the niche in hypersaline microbial mats.</title>
        <authorList>
            <person name="Wong H.L."/>
            <person name="Macleod F.I."/>
            <person name="White R.A. III"/>
            <person name="Burns B.P."/>
        </authorList>
    </citation>
    <scope>NUCLEOTIDE SEQUENCE</scope>
    <source>
        <strain evidence="8">Bin_327</strain>
    </source>
</reference>
<sequence length="465" mass="50709">TSDLSRLEKFAEPLGIEVKPLIYYPNPSEETMELYGDQYILKFSTEDQTTINLAVNKLERLHGVKSVTPDVILDVQPISYYDEPYEYEDESHSRVMSPNPYTPNDPRYPDQWDKPLVETDIAWNTTTGEGAGVAVLDQGVDTTHEDLVDNLYMGWDFNEDDADYYDIGGHGTQCCGVACAKIDNGIGIAGVAGDGNLMACKIWGDNDLYTSMITNAINYAVDNDVKAISMSWGGYEYNSFLNNIMNDAWDRGAFLCAGAANSNIDDPFYPAAYDKVMAVGGIQSDGGRWTGSNYGDWVQIFAPGGLSTKRGGGYGGVQATSFTTPQIAGLAALVWSAYPHATNQQVWDNIINGADTIDSDVGPILRMNSKNAVEEEIIAVEEELYEPELKLTATIQQGVIKLSAPATAIYSLCIFDASGRLVHAEDGQSNSSGEVTCNPDIDAGVFFWQFQTAEGTKTGKVVYVK</sequence>
<name>A0A9D5K8X5_UNCW3</name>
<evidence type="ECO:0000256" key="6">
    <source>
        <dbReference type="SAM" id="MobiDB-lite"/>
    </source>
</evidence>
<dbReference type="AlphaFoldDB" id="A0A9D5K8X5"/>
<gene>
    <name evidence="8" type="ORF">GF359_05360</name>
</gene>
<evidence type="ECO:0000313" key="9">
    <source>
        <dbReference type="Proteomes" id="UP000630660"/>
    </source>
</evidence>
<dbReference type="Pfam" id="PF00082">
    <property type="entry name" value="Peptidase_S8"/>
    <property type="match status" value="1"/>
</dbReference>
<proteinExistence type="inferred from homology"/>
<dbReference type="PANTHER" id="PTHR43806">
    <property type="entry name" value="PEPTIDASE S8"/>
    <property type="match status" value="1"/>
</dbReference>
<comment type="similarity">
    <text evidence="1 5">Belongs to the peptidase S8 family.</text>
</comment>
<evidence type="ECO:0000259" key="7">
    <source>
        <dbReference type="Pfam" id="PF00082"/>
    </source>
</evidence>
<accession>A0A9D5K8X5</accession>
<feature type="active site" description="Charge relay system" evidence="5">
    <location>
        <position position="137"/>
    </location>
</feature>
<dbReference type="SUPFAM" id="SSF52743">
    <property type="entry name" value="Subtilisin-like"/>
    <property type="match status" value="1"/>
</dbReference>
<feature type="region of interest" description="Disordered" evidence="6">
    <location>
        <begin position="88"/>
        <end position="109"/>
    </location>
</feature>
<keyword evidence="3 5" id="KW-0378">Hydrolase</keyword>
<comment type="caution">
    <text evidence="8">The sequence shown here is derived from an EMBL/GenBank/DDBJ whole genome shotgun (WGS) entry which is preliminary data.</text>
</comment>
<keyword evidence="2 5" id="KW-0645">Protease</keyword>
<evidence type="ECO:0000313" key="8">
    <source>
        <dbReference type="EMBL" id="MBD3364623.1"/>
    </source>
</evidence>
<protein>
    <submittedName>
        <fullName evidence="8">S8 family serine peptidase</fullName>
    </submittedName>
</protein>
<dbReference type="PROSITE" id="PS00137">
    <property type="entry name" value="SUBTILASE_HIS"/>
    <property type="match status" value="1"/>
</dbReference>
<evidence type="ECO:0000256" key="1">
    <source>
        <dbReference type="ARBA" id="ARBA00011073"/>
    </source>
</evidence>
<dbReference type="EMBL" id="WJKJ01000170">
    <property type="protein sequence ID" value="MBD3364623.1"/>
    <property type="molecule type" value="Genomic_DNA"/>
</dbReference>
<dbReference type="GO" id="GO:0004252">
    <property type="term" value="F:serine-type endopeptidase activity"/>
    <property type="evidence" value="ECO:0007669"/>
    <property type="project" value="UniProtKB-UniRule"/>
</dbReference>
<feature type="active site" description="Charge relay system" evidence="5">
    <location>
        <position position="170"/>
    </location>
</feature>
<dbReference type="InterPro" id="IPR000209">
    <property type="entry name" value="Peptidase_S8/S53_dom"/>
</dbReference>
<dbReference type="PRINTS" id="PR00723">
    <property type="entry name" value="SUBTILISIN"/>
</dbReference>
<organism evidence="8 9">
    <name type="scientific">candidate division WOR-3 bacterium</name>
    <dbReference type="NCBI Taxonomy" id="2052148"/>
    <lineage>
        <taxon>Bacteria</taxon>
        <taxon>Bacteria division WOR-3</taxon>
    </lineage>
</organism>
<dbReference type="InterPro" id="IPR036852">
    <property type="entry name" value="Peptidase_S8/S53_dom_sf"/>
</dbReference>
<dbReference type="PANTHER" id="PTHR43806:SF11">
    <property type="entry name" value="CEREVISIN-RELATED"/>
    <property type="match status" value="1"/>
</dbReference>
<feature type="domain" description="Peptidase S8/S53" evidence="7">
    <location>
        <begin position="128"/>
        <end position="354"/>
    </location>
</feature>
<dbReference type="Proteomes" id="UP000630660">
    <property type="component" value="Unassembled WGS sequence"/>
</dbReference>
<evidence type="ECO:0000256" key="5">
    <source>
        <dbReference type="PROSITE-ProRule" id="PRU01240"/>
    </source>
</evidence>
<feature type="active site" description="Charge relay system" evidence="5">
    <location>
        <position position="321"/>
    </location>
</feature>
<dbReference type="InterPro" id="IPR022398">
    <property type="entry name" value="Peptidase_S8_His-AS"/>
</dbReference>
<evidence type="ECO:0000256" key="2">
    <source>
        <dbReference type="ARBA" id="ARBA00022670"/>
    </source>
</evidence>
<evidence type="ECO:0000256" key="4">
    <source>
        <dbReference type="ARBA" id="ARBA00022825"/>
    </source>
</evidence>
<dbReference type="Gene3D" id="3.40.50.200">
    <property type="entry name" value="Peptidase S8/S53 domain"/>
    <property type="match status" value="1"/>
</dbReference>
<dbReference type="InterPro" id="IPR050131">
    <property type="entry name" value="Peptidase_S8_subtilisin-like"/>
</dbReference>
<dbReference type="GO" id="GO:0006508">
    <property type="term" value="P:proteolysis"/>
    <property type="evidence" value="ECO:0007669"/>
    <property type="project" value="UniProtKB-KW"/>
</dbReference>
<dbReference type="PROSITE" id="PS51892">
    <property type="entry name" value="SUBTILASE"/>
    <property type="match status" value="1"/>
</dbReference>
<evidence type="ECO:0000256" key="3">
    <source>
        <dbReference type="ARBA" id="ARBA00022801"/>
    </source>
</evidence>
<feature type="non-terminal residue" evidence="8">
    <location>
        <position position="1"/>
    </location>
</feature>
<dbReference type="InterPro" id="IPR015500">
    <property type="entry name" value="Peptidase_S8_subtilisin-rel"/>
</dbReference>
<keyword evidence="4 5" id="KW-0720">Serine protease</keyword>